<proteinExistence type="predicted"/>
<dbReference type="AlphaFoldDB" id="A0A1Y2M9E5"/>
<accession>A0A1Y2M9E5</accession>
<dbReference type="EMBL" id="KZ107839">
    <property type="protein sequence ID" value="OSS52725.1"/>
    <property type="molecule type" value="Genomic_DNA"/>
</dbReference>
<evidence type="ECO:0000313" key="3">
    <source>
        <dbReference type="Proteomes" id="UP000193240"/>
    </source>
</evidence>
<evidence type="ECO:0000313" key="2">
    <source>
        <dbReference type="EMBL" id="OSS52725.1"/>
    </source>
</evidence>
<dbReference type="Proteomes" id="UP000193240">
    <property type="component" value="Unassembled WGS sequence"/>
</dbReference>
<protein>
    <submittedName>
        <fullName evidence="2">Uncharacterized protein</fullName>
    </submittedName>
</protein>
<organism evidence="2 3">
    <name type="scientific">Epicoccum nigrum</name>
    <name type="common">Soil fungus</name>
    <name type="synonym">Epicoccum purpurascens</name>
    <dbReference type="NCBI Taxonomy" id="105696"/>
    <lineage>
        <taxon>Eukaryota</taxon>
        <taxon>Fungi</taxon>
        <taxon>Dikarya</taxon>
        <taxon>Ascomycota</taxon>
        <taxon>Pezizomycotina</taxon>
        <taxon>Dothideomycetes</taxon>
        <taxon>Pleosporomycetidae</taxon>
        <taxon>Pleosporales</taxon>
        <taxon>Pleosporineae</taxon>
        <taxon>Didymellaceae</taxon>
        <taxon>Epicoccum</taxon>
    </lineage>
</organism>
<feature type="region of interest" description="Disordered" evidence="1">
    <location>
        <begin position="245"/>
        <end position="278"/>
    </location>
</feature>
<name>A0A1Y2M9E5_EPING</name>
<sequence>MKNADTGTFDSVFRQKPPQRDLKLLGAGENITLVELCVFLPGWLKHGDIAQRFWFDGLDRNHIVNILNWHCDLARDGVTPNLITNWMNKAMRRLTGDKKWTHKSNVASIDRSHWDPNNLTLTDCKLNIEHAQRKGRGSRLVAQRVPFRSLAQHVRQMLQGVDGLDLTRFVQYAKDHPLEELWFPQDFGYLVQKLGTVRVEKAHLGAEISKRWIAPVAKDQESQAAQMACHTRAFHPLTFGDTVTESSHRIEAKSSKQNISAPAADSPQDVVDSVQDAADTPCSDLTSLSLDIDTAMVECESSPTTPEPSHQGDFSTGLEDEPSLVLHEDLLKLSSEGARIAGHGSGGYTYAAAEALGPGPLLDNEDLDLLYDRYQSLLYLAVPEHVNPRIFERQW</sequence>
<keyword evidence="3" id="KW-1185">Reference proteome</keyword>
<evidence type="ECO:0000256" key="1">
    <source>
        <dbReference type="SAM" id="MobiDB-lite"/>
    </source>
</evidence>
<dbReference type="InParanoid" id="A0A1Y2M9E5"/>
<feature type="compositionally biased region" description="Low complexity" evidence="1">
    <location>
        <begin position="263"/>
        <end position="278"/>
    </location>
</feature>
<reference evidence="2 3" key="1">
    <citation type="journal article" date="2017" name="Genome Announc.">
        <title>Genome sequence of the saprophytic ascomycete Epicoccum nigrum ICMP 19927 strain isolated from New Zealand.</title>
        <authorList>
            <person name="Fokin M."/>
            <person name="Fleetwood D."/>
            <person name="Weir B.S."/>
            <person name="Villas-Boas S.G."/>
        </authorList>
    </citation>
    <scope>NUCLEOTIDE SEQUENCE [LARGE SCALE GENOMIC DNA]</scope>
    <source>
        <strain evidence="2 3">ICMP 19927</strain>
    </source>
</reference>
<gene>
    <name evidence="2" type="ORF">B5807_02830</name>
</gene>